<dbReference type="GO" id="GO:0005634">
    <property type="term" value="C:nucleus"/>
    <property type="evidence" value="ECO:0007669"/>
    <property type="project" value="UniProtKB-SubCell"/>
</dbReference>
<evidence type="ECO:0000256" key="4">
    <source>
        <dbReference type="ARBA" id="ARBA00022884"/>
    </source>
</evidence>
<dbReference type="EMBL" id="JARK01001339">
    <property type="protein sequence ID" value="EYC32447.1"/>
    <property type="molecule type" value="Genomic_DNA"/>
</dbReference>
<dbReference type="PANTHER" id="PTHR23003">
    <property type="entry name" value="RNA RECOGNITION MOTIF RRM DOMAIN CONTAINING PROTEIN"/>
    <property type="match status" value="1"/>
</dbReference>
<name>A0A016VZK1_9BILA</name>
<dbReference type="SUPFAM" id="SSF54928">
    <property type="entry name" value="RNA-binding domain, RBD"/>
    <property type="match status" value="1"/>
</dbReference>
<evidence type="ECO:0000256" key="1">
    <source>
        <dbReference type="ARBA" id="ARBA00004123"/>
    </source>
</evidence>
<dbReference type="GO" id="GO:0005737">
    <property type="term" value="C:cytoplasm"/>
    <property type="evidence" value="ECO:0007669"/>
    <property type="project" value="TreeGrafter"/>
</dbReference>
<evidence type="ECO:0000256" key="2">
    <source>
        <dbReference type="ARBA" id="ARBA00022664"/>
    </source>
</evidence>
<dbReference type="AlphaFoldDB" id="A0A016VZK1"/>
<comment type="subcellular location">
    <subcellularLocation>
        <location evidence="1">Nucleus</location>
    </subcellularLocation>
</comment>
<evidence type="ECO:0000313" key="9">
    <source>
        <dbReference type="Proteomes" id="UP000024635"/>
    </source>
</evidence>
<keyword evidence="3" id="KW-0677">Repeat</keyword>
<dbReference type="InterPro" id="IPR012677">
    <property type="entry name" value="Nucleotide-bd_a/b_plait_sf"/>
</dbReference>
<protein>
    <recommendedName>
        <fullName evidence="7">RRM domain-containing protein</fullName>
    </recommendedName>
</protein>
<dbReference type="InterPro" id="IPR050374">
    <property type="entry name" value="RRT5_SRSF_SR"/>
</dbReference>
<evidence type="ECO:0000313" key="8">
    <source>
        <dbReference type="EMBL" id="EYC32447.1"/>
    </source>
</evidence>
<keyword evidence="4 6" id="KW-0694">RNA-binding</keyword>
<evidence type="ECO:0000259" key="7">
    <source>
        <dbReference type="PROSITE" id="PS50102"/>
    </source>
</evidence>
<evidence type="ECO:0000256" key="5">
    <source>
        <dbReference type="ARBA" id="ARBA00023242"/>
    </source>
</evidence>
<sequence length="119" mass="13673">MAEYFPSYRQALGRHLVDMKRRKQVVSKFIRQITAICLSDYSSAVLSSSQESPSFLMTVHGDRMGRDDSRVYVGNLPPDVREKDIEDIFAKYGKIRFIDIKGGRGPLYAFIDFDDPRCD</sequence>
<proteinExistence type="predicted"/>
<dbReference type="PROSITE" id="PS50102">
    <property type="entry name" value="RRM"/>
    <property type="match status" value="1"/>
</dbReference>
<dbReference type="Gene3D" id="3.30.70.330">
    <property type="match status" value="1"/>
</dbReference>
<keyword evidence="2" id="KW-0507">mRNA processing</keyword>
<dbReference type="STRING" id="53326.A0A016VZK1"/>
<feature type="domain" description="RRM" evidence="7">
    <location>
        <begin position="69"/>
        <end position="119"/>
    </location>
</feature>
<organism evidence="8 9">
    <name type="scientific">Ancylostoma ceylanicum</name>
    <dbReference type="NCBI Taxonomy" id="53326"/>
    <lineage>
        <taxon>Eukaryota</taxon>
        <taxon>Metazoa</taxon>
        <taxon>Ecdysozoa</taxon>
        <taxon>Nematoda</taxon>
        <taxon>Chromadorea</taxon>
        <taxon>Rhabditida</taxon>
        <taxon>Rhabditina</taxon>
        <taxon>Rhabditomorpha</taxon>
        <taxon>Strongyloidea</taxon>
        <taxon>Ancylostomatidae</taxon>
        <taxon>Ancylostomatinae</taxon>
        <taxon>Ancylostoma</taxon>
    </lineage>
</organism>
<evidence type="ECO:0000256" key="3">
    <source>
        <dbReference type="ARBA" id="ARBA00022737"/>
    </source>
</evidence>
<dbReference type="GO" id="GO:0003729">
    <property type="term" value="F:mRNA binding"/>
    <property type="evidence" value="ECO:0007669"/>
    <property type="project" value="TreeGrafter"/>
</dbReference>
<reference evidence="9" key="1">
    <citation type="journal article" date="2015" name="Nat. Genet.">
        <title>The genome and transcriptome of the zoonotic hookworm Ancylostoma ceylanicum identify infection-specific gene families.</title>
        <authorList>
            <person name="Schwarz E.M."/>
            <person name="Hu Y."/>
            <person name="Antoshechkin I."/>
            <person name="Miller M.M."/>
            <person name="Sternberg P.W."/>
            <person name="Aroian R.V."/>
        </authorList>
    </citation>
    <scope>NUCLEOTIDE SEQUENCE</scope>
    <source>
        <strain evidence="9">HY135</strain>
    </source>
</reference>
<comment type="caution">
    <text evidence="8">The sequence shown here is derived from an EMBL/GenBank/DDBJ whole genome shotgun (WGS) entry which is preliminary data.</text>
</comment>
<dbReference type="GO" id="GO:0006397">
    <property type="term" value="P:mRNA processing"/>
    <property type="evidence" value="ECO:0007669"/>
    <property type="project" value="UniProtKB-KW"/>
</dbReference>
<evidence type="ECO:0000256" key="6">
    <source>
        <dbReference type="PROSITE-ProRule" id="PRU00176"/>
    </source>
</evidence>
<dbReference type="PANTHER" id="PTHR23003:SF62">
    <property type="entry name" value="SERINE_ARGININE (SR)-TYPE SHUTTLING MRNA BINDING PROTEIN NPL3"/>
    <property type="match status" value="1"/>
</dbReference>
<dbReference type="OrthoDB" id="1099063at2759"/>
<dbReference type="InterPro" id="IPR000504">
    <property type="entry name" value="RRM_dom"/>
</dbReference>
<dbReference type="Pfam" id="PF00076">
    <property type="entry name" value="RRM_1"/>
    <property type="match status" value="1"/>
</dbReference>
<dbReference type="Proteomes" id="UP000024635">
    <property type="component" value="Unassembled WGS sequence"/>
</dbReference>
<gene>
    <name evidence="8" type="primary">Acey_s0003.g1581</name>
    <name evidence="8" type="ORF">Y032_0003g1581</name>
</gene>
<keyword evidence="5" id="KW-0539">Nucleus</keyword>
<dbReference type="InterPro" id="IPR035979">
    <property type="entry name" value="RBD_domain_sf"/>
</dbReference>
<keyword evidence="9" id="KW-1185">Reference proteome</keyword>
<accession>A0A016VZK1</accession>